<gene>
    <name evidence="2" type="ORF">BD410DRAFT_809515</name>
</gene>
<evidence type="ECO:0000313" key="3">
    <source>
        <dbReference type="Proteomes" id="UP000294933"/>
    </source>
</evidence>
<proteinExistence type="predicted"/>
<keyword evidence="3" id="KW-1185">Reference proteome</keyword>
<feature type="compositionally biased region" description="Acidic residues" evidence="1">
    <location>
        <begin position="59"/>
        <end position="89"/>
    </location>
</feature>
<dbReference type="EMBL" id="ML170313">
    <property type="protein sequence ID" value="TDL14711.1"/>
    <property type="molecule type" value="Genomic_DNA"/>
</dbReference>
<feature type="region of interest" description="Disordered" evidence="1">
    <location>
        <begin position="263"/>
        <end position="319"/>
    </location>
</feature>
<dbReference type="VEuPathDB" id="FungiDB:BD410DRAFT_809515"/>
<organism evidence="2 3">
    <name type="scientific">Rickenella mellea</name>
    <dbReference type="NCBI Taxonomy" id="50990"/>
    <lineage>
        <taxon>Eukaryota</taxon>
        <taxon>Fungi</taxon>
        <taxon>Dikarya</taxon>
        <taxon>Basidiomycota</taxon>
        <taxon>Agaricomycotina</taxon>
        <taxon>Agaricomycetes</taxon>
        <taxon>Hymenochaetales</taxon>
        <taxon>Rickenellaceae</taxon>
        <taxon>Rickenella</taxon>
    </lineage>
</organism>
<reference evidence="2 3" key="1">
    <citation type="submission" date="2018-06" db="EMBL/GenBank/DDBJ databases">
        <title>A transcriptomic atlas of mushroom development highlights an independent origin of complex multicellularity.</title>
        <authorList>
            <consortium name="DOE Joint Genome Institute"/>
            <person name="Krizsan K."/>
            <person name="Almasi E."/>
            <person name="Merenyi Z."/>
            <person name="Sahu N."/>
            <person name="Viragh M."/>
            <person name="Koszo T."/>
            <person name="Mondo S."/>
            <person name="Kiss B."/>
            <person name="Balint B."/>
            <person name="Kues U."/>
            <person name="Barry K."/>
            <person name="Hegedus J.C."/>
            <person name="Henrissat B."/>
            <person name="Johnson J."/>
            <person name="Lipzen A."/>
            <person name="Ohm R."/>
            <person name="Nagy I."/>
            <person name="Pangilinan J."/>
            <person name="Yan J."/>
            <person name="Xiong Y."/>
            <person name="Grigoriev I.V."/>
            <person name="Hibbett D.S."/>
            <person name="Nagy L.G."/>
        </authorList>
    </citation>
    <scope>NUCLEOTIDE SEQUENCE [LARGE SCALE GENOMIC DNA]</scope>
    <source>
        <strain evidence="2 3">SZMC22713</strain>
    </source>
</reference>
<protein>
    <submittedName>
        <fullName evidence="2">Uncharacterized protein</fullName>
    </submittedName>
</protein>
<dbReference type="Proteomes" id="UP000294933">
    <property type="component" value="Unassembled WGS sequence"/>
</dbReference>
<accession>A0A4Y7PI95</accession>
<sequence>MSAAILPSHDSPTPSEGDVELCSPNGTYTKELQIKAEEDNIKMEDESVKAEEESIKCEYDDDDDEHSEYDDDTEEEMDTSEDEYSEYVPDEDEVTYSDNEDMMNENMLPGDYEVIRGRHRPSIYPSGEPISLVNFRYLSLFFLKRVFDATLHWRPTDVNRGESCKVVGKSLMVMRTLRVCEDAVPELEGVKEFVMDSPHTREKTLVWLRRVRAKRQLYRARRAASAALDAAKRMEANPVRAKAQIDSTKLEGVGRSELRVAAVGSKAASETQSSPKIDPQTPPVELPSPSPHRDTDVHGFHPITPEQNTPSDDQYLKEWSTPSPSTIACRLAEAHGQAEAAAWGHIFRTSNGSPIHYWPYQDIYIWRSSERQHWHDARLSESVRCTSQENRKLDPLGVFGVVVRVVRNSFPVEMFSMDQPLENYIRPKPMMGAKLIVSCCAIFSSVVQRKIPDASWTVPDAEGYLAQRPIFQHWITIFNRLTIRVMAFFW</sequence>
<feature type="compositionally biased region" description="Basic and acidic residues" evidence="1">
    <location>
        <begin position="32"/>
        <end position="58"/>
    </location>
</feature>
<feature type="compositionally biased region" description="Pro residues" evidence="1">
    <location>
        <begin position="280"/>
        <end position="290"/>
    </location>
</feature>
<evidence type="ECO:0000256" key="1">
    <source>
        <dbReference type="SAM" id="MobiDB-lite"/>
    </source>
</evidence>
<dbReference type="AlphaFoldDB" id="A0A4Y7PI95"/>
<evidence type="ECO:0000313" key="2">
    <source>
        <dbReference type="EMBL" id="TDL14711.1"/>
    </source>
</evidence>
<name>A0A4Y7PI95_9AGAM</name>
<feature type="region of interest" description="Disordered" evidence="1">
    <location>
        <begin position="1"/>
        <end position="89"/>
    </location>
</feature>